<dbReference type="EMBL" id="JAFNEN010000096">
    <property type="protein sequence ID" value="KAG8194958.1"/>
    <property type="molecule type" value="Genomic_DNA"/>
</dbReference>
<dbReference type="PRINTS" id="PR00385">
    <property type="entry name" value="P450"/>
</dbReference>
<evidence type="ECO:0008006" key="9">
    <source>
        <dbReference type="Google" id="ProtNLM"/>
    </source>
</evidence>
<organism evidence="7 8">
    <name type="scientific">Oedothorax gibbosus</name>
    <dbReference type="NCBI Taxonomy" id="931172"/>
    <lineage>
        <taxon>Eukaryota</taxon>
        <taxon>Metazoa</taxon>
        <taxon>Ecdysozoa</taxon>
        <taxon>Arthropoda</taxon>
        <taxon>Chelicerata</taxon>
        <taxon>Arachnida</taxon>
        <taxon>Araneae</taxon>
        <taxon>Araneomorphae</taxon>
        <taxon>Entelegynae</taxon>
        <taxon>Araneoidea</taxon>
        <taxon>Linyphiidae</taxon>
        <taxon>Erigoninae</taxon>
        <taxon>Oedothorax</taxon>
    </lineage>
</organism>
<accession>A0AAV6VH21</accession>
<evidence type="ECO:0000256" key="2">
    <source>
        <dbReference type="ARBA" id="ARBA00022723"/>
    </source>
</evidence>
<dbReference type="GO" id="GO:0006082">
    <property type="term" value="P:organic acid metabolic process"/>
    <property type="evidence" value="ECO:0007669"/>
    <property type="project" value="TreeGrafter"/>
</dbReference>
<keyword evidence="2 5" id="KW-0479">Metal-binding</keyword>
<dbReference type="PANTHER" id="PTHR24300:SF375">
    <property type="entry name" value="CYTOCHROME P450 FAMILY"/>
    <property type="match status" value="1"/>
</dbReference>
<dbReference type="InterPro" id="IPR002401">
    <property type="entry name" value="Cyt_P450_E_grp-I"/>
</dbReference>
<evidence type="ECO:0000256" key="4">
    <source>
        <dbReference type="ARBA" id="ARBA00023033"/>
    </source>
</evidence>
<dbReference type="InterPro" id="IPR050182">
    <property type="entry name" value="Cytochrome_P450_fam2"/>
</dbReference>
<evidence type="ECO:0000313" key="8">
    <source>
        <dbReference type="Proteomes" id="UP000827092"/>
    </source>
</evidence>
<dbReference type="GO" id="GO:0020037">
    <property type="term" value="F:heme binding"/>
    <property type="evidence" value="ECO:0007669"/>
    <property type="project" value="InterPro"/>
</dbReference>
<dbReference type="Gene3D" id="1.10.630.10">
    <property type="entry name" value="Cytochrome P450"/>
    <property type="match status" value="1"/>
</dbReference>
<dbReference type="InterPro" id="IPR001128">
    <property type="entry name" value="Cyt_P450"/>
</dbReference>
<feature type="binding site" description="axial binding residue" evidence="5">
    <location>
        <position position="210"/>
    </location>
    <ligand>
        <name>heme</name>
        <dbReference type="ChEBI" id="CHEBI:30413"/>
    </ligand>
    <ligandPart>
        <name>Fe</name>
        <dbReference type="ChEBI" id="CHEBI:18248"/>
    </ligandPart>
</feature>
<dbReference type="GO" id="GO:0016712">
    <property type="term" value="F:oxidoreductase activity, acting on paired donors, with incorporation or reduction of molecular oxygen, reduced flavin or flavoprotein as one donor, and incorporation of one atom of oxygen"/>
    <property type="evidence" value="ECO:0007669"/>
    <property type="project" value="TreeGrafter"/>
</dbReference>
<protein>
    <recommendedName>
        <fullName evidence="9">Cytochrome P450</fullName>
    </recommendedName>
</protein>
<dbReference type="InterPro" id="IPR036396">
    <property type="entry name" value="Cyt_P450_sf"/>
</dbReference>
<name>A0AAV6VH21_9ARAC</name>
<dbReference type="PROSITE" id="PS00086">
    <property type="entry name" value="CYTOCHROME_P450"/>
    <property type="match status" value="1"/>
</dbReference>
<keyword evidence="3 5" id="KW-0408">Iron</keyword>
<keyword evidence="8" id="KW-1185">Reference proteome</keyword>
<comment type="caution">
    <text evidence="7">The sequence shown here is derived from an EMBL/GenBank/DDBJ whole genome shotgun (WGS) entry which is preliminary data.</text>
</comment>
<keyword evidence="4 6" id="KW-0503">Monooxygenase</keyword>
<sequence length="264" mass="30314">MLSMEKGYNATKNVRNFLRREIKKHKDTFDAKNIRDFIDSFLVEMNSRKSKDPNTSLNDDTLTADVVDLFAAGSDTVRTALLWCVYVVAAHPEAQQKIRKEVLDLLGPDRDPEIMDLRSTPQTHSFILEVMRWKTTVPLGVPRCTIADTTIGGYSIPKNTTVITNLWTAHNSPTYWSEPDKFKPERFLSDDGKTVNKSNFLAFSAGKRICPGEPMAIMEMFLYFTSILRKFELVFPEGYKPTYDAMLRGVYKLCDYKIRFVPRD</sequence>
<keyword evidence="6" id="KW-0560">Oxidoreductase</keyword>
<dbReference type="PANTHER" id="PTHR24300">
    <property type="entry name" value="CYTOCHROME P450 508A4-RELATED"/>
    <property type="match status" value="1"/>
</dbReference>
<evidence type="ECO:0000256" key="5">
    <source>
        <dbReference type="PIRSR" id="PIRSR602401-1"/>
    </source>
</evidence>
<evidence type="ECO:0000256" key="1">
    <source>
        <dbReference type="ARBA" id="ARBA00010617"/>
    </source>
</evidence>
<gene>
    <name evidence="7" type="ORF">JTE90_021419</name>
</gene>
<proteinExistence type="inferred from homology"/>
<dbReference type="SUPFAM" id="SSF48264">
    <property type="entry name" value="Cytochrome P450"/>
    <property type="match status" value="1"/>
</dbReference>
<dbReference type="Pfam" id="PF00067">
    <property type="entry name" value="p450"/>
    <property type="match status" value="1"/>
</dbReference>
<comment type="cofactor">
    <cofactor evidence="5">
        <name>heme</name>
        <dbReference type="ChEBI" id="CHEBI:30413"/>
    </cofactor>
</comment>
<evidence type="ECO:0000256" key="6">
    <source>
        <dbReference type="RuleBase" id="RU000461"/>
    </source>
</evidence>
<evidence type="ECO:0000256" key="3">
    <source>
        <dbReference type="ARBA" id="ARBA00023004"/>
    </source>
</evidence>
<keyword evidence="5 6" id="KW-0349">Heme</keyword>
<dbReference type="AlphaFoldDB" id="A0AAV6VH21"/>
<dbReference type="GO" id="GO:0005506">
    <property type="term" value="F:iron ion binding"/>
    <property type="evidence" value="ECO:0007669"/>
    <property type="project" value="InterPro"/>
</dbReference>
<reference evidence="7 8" key="1">
    <citation type="journal article" date="2022" name="Nat. Ecol. Evol.">
        <title>A masculinizing supergene underlies an exaggerated male reproductive morph in a spider.</title>
        <authorList>
            <person name="Hendrickx F."/>
            <person name="De Corte Z."/>
            <person name="Sonet G."/>
            <person name="Van Belleghem S.M."/>
            <person name="Kostlbacher S."/>
            <person name="Vangestel C."/>
        </authorList>
    </citation>
    <scope>NUCLEOTIDE SEQUENCE [LARGE SCALE GENOMIC DNA]</scope>
    <source>
        <strain evidence="7">W744_W776</strain>
    </source>
</reference>
<dbReference type="GO" id="GO:0006805">
    <property type="term" value="P:xenobiotic metabolic process"/>
    <property type="evidence" value="ECO:0007669"/>
    <property type="project" value="TreeGrafter"/>
</dbReference>
<dbReference type="PRINTS" id="PR00463">
    <property type="entry name" value="EP450I"/>
</dbReference>
<comment type="similarity">
    <text evidence="1 6">Belongs to the cytochrome P450 family.</text>
</comment>
<dbReference type="GO" id="GO:0005737">
    <property type="term" value="C:cytoplasm"/>
    <property type="evidence" value="ECO:0007669"/>
    <property type="project" value="TreeGrafter"/>
</dbReference>
<dbReference type="InterPro" id="IPR017972">
    <property type="entry name" value="Cyt_P450_CS"/>
</dbReference>
<dbReference type="Proteomes" id="UP000827092">
    <property type="component" value="Unassembled WGS sequence"/>
</dbReference>
<evidence type="ECO:0000313" key="7">
    <source>
        <dbReference type="EMBL" id="KAG8194958.1"/>
    </source>
</evidence>